<protein>
    <recommendedName>
        <fullName evidence="6">USP domain-containing protein</fullName>
    </recommendedName>
</protein>
<dbReference type="Proteomes" id="UP001331761">
    <property type="component" value="Unassembled WGS sequence"/>
</dbReference>
<keyword evidence="4" id="KW-0378">Hydrolase</keyword>
<dbReference type="GO" id="GO:0016579">
    <property type="term" value="P:protein deubiquitination"/>
    <property type="evidence" value="ECO:0007669"/>
    <property type="project" value="InterPro"/>
</dbReference>
<evidence type="ECO:0000313" key="8">
    <source>
        <dbReference type="Proteomes" id="UP001331761"/>
    </source>
</evidence>
<dbReference type="GO" id="GO:0006508">
    <property type="term" value="P:proteolysis"/>
    <property type="evidence" value="ECO:0007669"/>
    <property type="project" value="UniProtKB-KW"/>
</dbReference>
<dbReference type="PANTHER" id="PTHR24006">
    <property type="entry name" value="UBIQUITIN CARBOXYL-TERMINAL HYDROLASE"/>
    <property type="match status" value="1"/>
</dbReference>
<feature type="non-terminal residue" evidence="7">
    <location>
        <position position="1"/>
    </location>
</feature>
<dbReference type="InterPro" id="IPR028889">
    <property type="entry name" value="USP"/>
</dbReference>
<accession>A0AAN8FRE2</accession>
<dbReference type="EMBL" id="WIXE01002114">
    <property type="protein sequence ID" value="KAK5985116.1"/>
    <property type="molecule type" value="Genomic_DNA"/>
</dbReference>
<proteinExistence type="inferred from homology"/>
<dbReference type="InterPro" id="IPR001394">
    <property type="entry name" value="Peptidase_C19_UCH"/>
</dbReference>
<reference evidence="7 8" key="1">
    <citation type="submission" date="2019-10" db="EMBL/GenBank/DDBJ databases">
        <title>Assembly and Annotation for the nematode Trichostrongylus colubriformis.</title>
        <authorList>
            <person name="Martin J."/>
        </authorList>
    </citation>
    <scope>NUCLEOTIDE SEQUENCE [LARGE SCALE GENOMIC DNA]</scope>
    <source>
        <strain evidence="7">G859</strain>
        <tissue evidence="7">Whole worm</tissue>
    </source>
</reference>
<sequence>PIFFNEVNLGMSVDFCKQAVLLIPKRLSKLPVPSSLCHAMIDLFNPRNKMFSAYRRLSPPETQNSSFDIQPSFCDARKTISGKDYSLRLLQELIDLFITSSGFINVNELIRNHREFLTPKDLFVLLSGLDSLREFLDGTKMRHVLLSIVEGSLNIVDEVAEKYVRDSLCRTHLIDVIDICTKWMELLDASAFSCNICLLKFFLRCVTCSQLDAKVFAFHELGKLALKTRSCPNAFDINLLNSWLKENNILKHALQGNMDQPTYLEKIRPILSYMTSEMSASDLAGVWSLRKGRMGVSADNFSTIIVQIGRGLNCEQIGWLEQLFIKCFHANEMRMYDRIFLCCRDIGIYSEHPQIAEKMLSIMWNLIGLARRKNFMTLNAVKWFIELVSSKKDLLIKDLYIKKCLDTLTVQAGPCVISSLVILRELLEMSTFMVSQAKNFRPSSRGFRSRDQWGDLSLLEANLDGVKLLLRDADFVKTLYEKLASCKQLAQKSLNDGSENCEHLTSVVLPDGYAYSFAVKNILAVLKWLILNQVVEFSTDMCNHLWDSLSSSGNCYSSENALLFEWLTEFNVSTIKESTLTALMQSFCTIPSDKLTLDGLKCLCHLIDSGDDRRFHDQAAVRCIEYMWEVLELAENKEIVREVMQKLIEFGSHNNDCSQYRLFLTTCYQRLDNLRTEYFRRIGQTACQSPSLSRSSPNTEQRELAVQQNSCRQGESDCQRNVPQFKSSQETICDAVFSSGSSSPASRSTAELSPVLLLRGIDRLLQLIAIFVESEDNLFFMPRHFPPHGGLVPGRPLRIYCRVEDDPADENCLMFRTNSHEAIGQFRSRLSNRLHFRSIGVYKIYVQRGDKSVEVPCSHEWKTLEQVGLASYRDGICEPEDIDILIRCPRLSVSSVKCDNGKFISEKQLPGVIVHETSGVFAILHELQGIADLEIQRSCRRILALIPVDPSVSAAFAVEEPQQRNGPGVINDLVIIDKFLTPSDPYRLLYTLEVLSGLLVPTCASKMTVATSNRLARAVLNSNVYKYLLKLFALPHLIAPITPSDRTRMFELLTLIFGVLLLGQSVLSNAITHEEQCLLDLQSYKKSERRKDPLYEDLSTLAIDSSSAVTNFSKDEFLGLVTVLRDSVWRSAAGWLLYSIRLPIYPNYFGIVPKGCEADLSEASDKVWIELPINKVPDANSASQSIRAGHAQALDDRSEALTNDTLVLMARCIAIRLNSSGVDQATKEYLLKLYTNDSWREFWMDILLNTVTSRLRRHARDALISIARSLSTASNLCPIVLMLLETVESVPFNKERAKKIDELGRRQLGNSLEMYLCLASILEYNRRSSEDNVLNIWRMVERDPVRIAWETFDFMTTTNFGSTFDVTEADFIFAKLRVLRAVLGYTSSKQRREMGEKFIIPMLARCVFAQVVQGSSESVWEGKNPLLALEVLSDLSDSCPANAVRLIEWLQNYFGKLRELEWEYRPVLESRVLDHVGLQNGGGTCYMNSVLQQLFAIPGLANHLLSVEVSNNGNSENNQLLLALQSVFARLTMFRSRLYVPREMWETFRFSGADRLDTRQQHDAVDFFTELIDRVDSALETEKKPLLFRPRMRGKFTYEYICYGCFHRHVGADEEFLAVNLELHGPSLEECLEHYVNGELLEGDNAYLCSKCEEKRNTLRRGSFCELPNTLAIQLKRFSYDISGRVDKKNDFCSFPMLLDMAPYCTQARAVCDQELKSLFDDVYSSGQEDTSSIGEEQELKAQEIHHSPTSPSRWGRKRRKTSSLPSMNGVDNYQYELVGVVVHSGGARAGHYVSYVKERREEMRNTPTYGQWIELNDADVRIFPATPEAIECEWFGGSFTASPSAAFSSRVDLPKERLRSYSAYVLFYGKKEARSLGGTPTEQGTHVPAHLLKAVENENISFLKERDLFSPSYGFAVGKAVTNFVADLESDEDLKNKEYAKMAVFIFKMFFDYCRNVLWRLSYESREIRVFELSVNAIRGLIRLSSNVREEFFELLANCNYQIFYSMLSSPDDVCSSWWRLVTEALCRWLEDFDEERLPNSSAKLPQETIARIVNQIRVVDATNACCMHGAVRCLKSFAQSGRSGAVRLIGVNAMQVICDLVTTDWSVTAHIQSRGDLRSNRQLTVDLLALYATLLTHIRNEPAFKKEFLMENGDNFISILTWLYSEFSADKKMCNVIEEIFSLIEQIQPSFLDHVVNFLLMEICRVSFAKESWPALIKFVVNVCRRLDDENINDAFRYFGMLLDGTETDDFTNESEVPSGLIAQAEELLVHGEFDRVKIILECLSKWKEEARAERRIAEVFNEADRFGRIARCSLRLAEEENAAIASELVDEVGSGRRRETVDPVLELYYRNRFSKLHKDSGTDAISVDEISHRNEYDGDIEEDDGIGMSVYTMEKNMVPGLGWMDDALAYRNAYSFA</sequence>
<dbReference type="InterPro" id="IPR050164">
    <property type="entry name" value="Peptidase_C19"/>
</dbReference>
<dbReference type="GO" id="GO:0005634">
    <property type="term" value="C:nucleus"/>
    <property type="evidence" value="ECO:0007669"/>
    <property type="project" value="TreeGrafter"/>
</dbReference>
<gene>
    <name evidence="7" type="ORF">GCK32_004287</name>
</gene>
<dbReference type="Pfam" id="PF00443">
    <property type="entry name" value="UCH"/>
    <property type="match status" value="1"/>
</dbReference>
<evidence type="ECO:0000256" key="3">
    <source>
        <dbReference type="ARBA" id="ARBA00022786"/>
    </source>
</evidence>
<evidence type="ECO:0000259" key="6">
    <source>
        <dbReference type="PROSITE" id="PS50235"/>
    </source>
</evidence>
<dbReference type="PROSITE" id="PS50235">
    <property type="entry name" value="USP_3"/>
    <property type="match status" value="1"/>
</dbReference>
<dbReference type="PROSITE" id="PS00972">
    <property type="entry name" value="USP_1"/>
    <property type="match status" value="1"/>
</dbReference>
<keyword evidence="8" id="KW-1185">Reference proteome</keyword>
<name>A0AAN8FRE2_TRICO</name>
<dbReference type="PANTHER" id="PTHR24006:SF933">
    <property type="entry name" value="UBA DOMAIN-CONTAINING PROTEIN"/>
    <property type="match status" value="1"/>
</dbReference>
<keyword evidence="2" id="KW-0645">Protease</keyword>
<comment type="caution">
    <text evidence="7">The sequence shown here is derived from an EMBL/GenBank/DDBJ whole genome shotgun (WGS) entry which is preliminary data.</text>
</comment>
<organism evidence="7 8">
    <name type="scientific">Trichostrongylus colubriformis</name>
    <name type="common">Black scour worm</name>
    <dbReference type="NCBI Taxonomy" id="6319"/>
    <lineage>
        <taxon>Eukaryota</taxon>
        <taxon>Metazoa</taxon>
        <taxon>Ecdysozoa</taxon>
        <taxon>Nematoda</taxon>
        <taxon>Chromadorea</taxon>
        <taxon>Rhabditida</taxon>
        <taxon>Rhabditina</taxon>
        <taxon>Rhabditomorpha</taxon>
        <taxon>Strongyloidea</taxon>
        <taxon>Trichostrongylidae</taxon>
        <taxon>Trichostrongylus</taxon>
    </lineage>
</organism>
<feature type="region of interest" description="Disordered" evidence="5">
    <location>
        <begin position="1728"/>
        <end position="1766"/>
    </location>
</feature>
<feature type="domain" description="USP" evidence="6">
    <location>
        <begin position="1476"/>
        <end position="1872"/>
    </location>
</feature>
<comment type="similarity">
    <text evidence="1">Belongs to the peptidase C19 family.</text>
</comment>
<evidence type="ECO:0000256" key="5">
    <source>
        <dbReference type="SAM" id="MobiDB-lite"/>
    </source>
</evidence>
<dbReference type="InterPro" id="IPR038765">
    <property type="entry name" value="Papain-like_cys_pep_sf"/>
</dbReference>
<dbReference type="SUPFAM" id="SSF54001">
    <property type="entry name" value="Cysteine proteinases"/>
    <property type="match status" value="1"/>
</dbReference>
<dbReference type="InterPro" id="IPR056850">
    <property type="entry name" value="ARM_UBP34_24_USP9X_Y"/>
</dbReference>
<evidence type="ECO:0000256" key="4">
    <source>
        <dbReference type="ARBA" id="ARBA00022801"/>
    </source>
</evidence>
<dbReference type="Pfam" id="PF25010">
    <property type="entry name" value="ARM_UBP24_USP9X-Y"/>
    <property type="match status" value="1"/>
</dbReference>
<evidence type="ECO:0000256" key="1">
    <source>
        <dbReference type="ARBA" id="ARBA00009085"/>
    </source>
</evidence>
<evidence type="ECO:0000256" key="2">
    <source>
        <dbReference type="ARBA" id="ARBA00022670"/>
    </source>
</evidence>
<dbReference type="GO" id="GO:0005829">
    <property type="term" value="C:cytosol"/>
    <property type="evidence" value="ECO:0007669"/>
    <property type="project" value="TreeGrafter"/>
</dbReference>
<feature type="compositionally biased region" description="Basic and acidic residues" evidence="5">
    <location>
        <begin position="1738"/>
        <end position="1747"/>
    </location>
</feature>
<dbReference type="GO" id="GO:0004843">
    <property type="term" value="F:cysteine-type deubiquitinase activity"/>
    <property type="evidence" value="ECO:0007669"/>
    <property type="project" value="InterPro"/>
</dbReference>
<dbReference type="Gene3D" id="3.90.70.10">
    <property type="entry name" value="Cysteine proteinases"/>
    <property type="match status" value="1"/>
</dbReference>
<dbReference type="InterPro" id="IPR018200">
    <property type="entry name" value="USP_CS"/>
</dbReference>
<dbReference type="PROSITE" id="PS00973">
    <property type="entry name" value="USP_2"/>
    <property type="match status" value="1"/>
</dbReference>
<keyword evidence="3" id="KW-0833">Ubl conjugation pathway</keyword>
<evidence type="ECO:0000313" key="7">
    <source>
        <dbReference type="EMBL" id="KAK5985116.1"/>
    </source>
</evidence>